<reference evidence="1" key="1">
    <citation type="journal article" date="2014" name="Front. Microbiol.">
        <title>High frequency of phylogenetically diverse reductive dehalogenase-homologous genes in deep subseafloor sedimentary metagenomes.</title>
        <authorList>
            <person name="Kawai M."/>
            <person name="Futagami T."/>
            <person name="Toyoda A."/>
            <person name="Takaki Y."/>
            <person name="Nishi S."/>
            <person name="Hori S."/>
            <person name="Arai W."/>
            <person name="Tsubouchi T."/>
            <person name="Morono Y."/>
            <person name="Uchiyama I."/>
            <person name="Ito T."/>
            <person name="Fujiyama A."/>
            <person name="Inagaki F."/>
            <person name="Takami H."/>
        </authorList>
    </citation>
    <scope>NUCLEOTIDE SEQUENCE</scope>
    <source>
        <strain evidence="1">Expedition CK06-06</strain>
    </source>
</reference>
<dbReference type="AlphaFoldDB" id="X0VXD8"/>
<dbReference type="EMBL" id="BARS01029495">
    <property type="protein sequence ID" value="GAG05171.1"/>
    <property type="molecule type" value="Genomic_DNA"/>
</dbReference>
<sequence>MQLDDERKLESLEIQNVSGVDKVQNALLAKKKQLIQFCFQNNILVDPIFLAGISEIDLDKIYFFLSKNSKVKVLNKKTYQSITDNKKTNSRVDILSCYNEESKKRSEQDFISYFNARYNSISKLLKNRSDMQNLMSINRVSFKKDKVALIGMVFEKRVTKNNNIILTLEDNTGRINVMITRTKK</sequence>
<proteinExistence type="predicted"/>
<gene>
    <name evidence="1" type="ORF">S01H1_46093</name>
</gene>
<protein>
    <recommendedName>
        <fullName evidence="2">OB domain-containing protein</fullName>
    </recommendedName>
</protein>
<feature type="non-terminal residue" evidence="1">
    <location>
        <position position="184"/>
    </location>
</feature>
<organism evidence="1">
    <name type="scientific">marine sediment metagenome</name>
    <dbReference type="NCBI Taxonomy" id="412755"/>
    <lineage>
        <taxon>unclassified sequences</taxon>
        <taxon>metagenomes</taxon>
        <taxon>ecological metagenomes</taxon>
    </lineage>
</organism>
<evidence type="ECO:0008006" key="2">
    <source>
        <dbReference type="Google" id="ProtNLM"/>
    </source>
</evidence>
<comment type="caution">
    <text evidence="1">The sequence shown here is derived from an EMBL/GenBank/DDBJ whole genome shotgun (WGS) entry which is preliminary data.</text>
</comment>
<name>X0VXD8_9ZZZZ</name>
<evidence type="ECO:0000313" key="1">
    <source>
        <dbReference type="EMBL" id="GAG05171.1"/>
    </source>
</evidence>
<accession>X0VXD8</accession>